<dbReference type="Pfam" id="PF05090">
    <property type="entry name" value="HTTM"/>
    <property type="match status" value="1"/>
</dbReference>
<dbReference type="SMART" id="SM00752">
    <property type="entry name" value="HTTM"/>
    <property type="match status" value="1"/>
</dbReference>
<protein>
    <submittedName>
        <fullName evidence="9">HTTM domain-containing protein</fullName>
    </submittedName>
</protein>
<feature type="domain" description="HTTM-like" evidence="8">
    <location>
        <begin position="10"/>
        <end position="278"/>
    </location>
</feature>
<feature type="transmembrane region" description="Helical" evidence="7">
    <location>
        <begin position="313"/>
        <end position="334"/>
    </location>
</feature>
<feature type="transmembrane region" description="Helical" evidence="7">
    <location>
        <begin position="241"/>
        <end position="274"/>
    </location>
</feature>
<evidence type="ECO:0000313" key="9">
    <source>
        <dbReference type="EMBL" id="MFC4634122.1"/>
    </source>
</evidence>
<dbReference type="PANTHER" id="PTHR12639:SF7">
    <property type="entry name" value="HTTM DOMAIN-CONTAINING PROTEIN"/>
    <property type="match status" value="1"/>
</dbReference>
<dbReference type="Pfam" id="PF22777">
    <property type="entry name" value="VKGC_lumenal_dom"/>
    <property type="match status" value="1"/>
</dbReference>
<accession>A0ABV9HW87</accession>
<keyword evidence="4 7" id="KW-0472">Membrane</keyword>
<evidence type="ECO:0000256" key="7">
    <source>
        <dbReference type="SAM" id="Phobius"/>
    </source>
</evidence>
<evidence type="ECO:0000256" key="5">
    <source>
        <dbReference type="ARBA" id="ARBA00023157"/>
    </source>
</evidence>
<evidence type="ECO:0000256" key="1">
    <source>
        <dbReference type="ARBA" id="ARBA00004127"/>
    </source>
</evidence>
<feature type="transmembrane region" description="Helical" evidence="7">
    <location>
        <begin position="15"/>
        <end position="37"/>
    </location>
</feature>
<feature type="transmembrane region" description="Helical" evidence="7">
    <location>
        <begin position="156"/>
        <end position="176"/>
    </location>
</feature>
<sequence>MINKLQTYLNSHTEAAPLAVFRVFFGLLMLVSILRFWSYGWIEKFYIAPEFHFTFYGFSWVRPLGEWTYLLFAICALSTIMITLGWKYRLAMITFFLSFTYIELMDKTTYLNHYYFISILSFLLIFLPAGHYFSLDTLSRKHKNNNPTATSNVIGFVPRWTIDSIKLLLGIVYVYAGLAKLNSDWLLNAMPLKIWLPSKFDIPLIGNLLGQEWVQYAFSWIGAGYDLFIPFLLLWKPTRTFAFGAVVIFHILTRVLFPIGMFPYIMIVSALIFFDARLHKRVVYAFAKAVKYPKELLESSRIWKPVSVKKYKVSLWVVGVFFGIQLLLPWRYLLYPGELFWTEEGYRFSWRVMLMEKSGYAQFKIKDGVTGKRFYVNNADFLTPLQEKQMSFQPDFILEYAHYLRDHFAAQGHQNVEVYVESYVALNGRLSTTFIDPDVNLAEINESFSHKNWIKPFNDEIKGL</sequence>
<gene>
    <name evidence="9" type="ORF">ACFO3O_09410</name>
</gene>
<feature type="transmembrane region" description="Helical" evidence="7">
    <location>
        <begin position="213"/>
        <end position="234"/>
    </location>
</feature>
<keyword evidence="10" id="KW-1185">Reference proteome</keyword>
<feature type="transmembrane region" description="Helical" evidence="7">
    <location>
        <begin position="114"/>
        <end position="135"/>
    </location>
</feature>
<feature type="transmembrane region" description="Helical" evidence="7">
    <location>
        <begin position="69"/>
        <end position="102"/>
    </location>
</feature>
<dbReference type="PANTHER" id="PTHR12639">
    <property type="entry name" value="VITAMIN K-DEPENDENT GAMMA-CARBOXYLASE"/>
    <property type="match status" value="1"/>
</dbReference>
<proteinExistence type="predicted"/>
<comment type="subcellular location">
    <subcellularLocation>
        <location evidence="1">Endomembrane system</location>
        <topology evidence="1">Multi-pass membrane protein</topology>
    </subcellularLocation>
</comment>
<reference evidence="10" key="1">
    <citation type="journal article" date="2019" name="Int. J. Syst. Evol. Microbiol.">
        <title>The Global Catalogue of Microorganisms (GCM) 10K type strain sequencing project: providing services to taxonomists for standard genome sequencing and annotation.</title>
        <authorList>
            <consortium name="The Broad Institute Genomics Platform"/>
            <consortium name="The Broad Institute Genome Sequencing Center for Infectious Disease"/>
            <person name="Wu L."/>
            <person name="Ma J."/>
        </authorList>
    </citation>
    <scope>NUCLEOTIDE SEQUENCE [LARGE SCALE GENOMIC DNA]</scope>
    <source>
        <strain evidence="10">YJ-61-S</strain>
    </source>
</reference>
<dbReference type="InterPro" id="IPR053935">
    <property type="entry name" value="VKGC_lumenal_dom"/>
</dbReference>
<evidence type="ECO:0000313" key="10">
    <source>
        <dbReference type="Proteomes" id="UP001596043"/>
    </source>
</evidence>
<evidence type="ECO:0000256" key="4">
    <source>
        <dbReference type="ARBA" id="ARBA00023136"/>
    </source>
</evidence>
<dbReference type="InterPro" id="IPR011020">
    <property type="entry name" value="HTTM-like"/>
</dbReference>
<evidence type="ECO:0000256" key="6">
    <source>
        <dbReference type="ARBA" id="ARBA00023239"/>
    </source>
</evidence>
<keyword evidence="5" id="KW-1015">Disulfide bond</keyword>
<keyword evidence="6" id="KW-0456">Lyase</keyword>
<evidence type="ECO:0000259" key="8">
    <source>
        <dbReference type="SMART" id="SM00752"/>
    </source>
</evidence>
<keyword evidence="3 7" id="KW-1133">Transmembrane helix</keyword>
<evidence type="ECO:0000256" key="3">
    <source>
        <dbReference type="ARBA" id="ARBA00022989"/>
    </source>
</evidence>
<comment type="caution">
    <text evidence="9">The sequence shown here is derived from an EMBL/GenBank/DDBJ whole genome shotgun (WGS) entry which is preliminary data.</text>
</comment>
<dbReference type="InterPro" id="IPR007782">
    <property type="entry name" value="VKG_COase"/>
</dbReference>
<dbReference type="EMBL" id="JBHSFV010000005">
    <property type="protein sequence ID" value="MFC4634122.1"/>
    <property type="molecule type" value="Genomic_DNA"/>
</dbReference>
<name>A0ABV9HW87_9FLAO</name>
<evidence type="ECO:0000256" key="2">
    <source>
        <dbReference type="ARBA" id="ARBA00022692"/>
    </source>
</evidence>
<dbReference type="RefSeq" id="WP_379978349.1">
    <property type="nucleotide sequence ID" value="NZ_JBHSFV010000005.1"/>
</dbReference>
<organism evidence="9 10">
    <name type="scientific">Dokdonia ponticola</name>
    <dbReference type="NCBI Taxonomy" id="2041041"/>
    <lineage>
        <taxon>Bacteria</taxon>
        <taxon>Pseudomonadati</taxon>
        <taxon>Bacteroidota</taxon>
        <taxon>Flavobacteriia</taxon>
        <taxon>Flavobacteriales</taxon>
        <taxon>Flavobacteriaceae</taxon>
        <taxon>Dokdonia</taxon>
    </lineage>
</organism>
<dbReference type="InterPro" id="IPR053934">
    <property type="entry name" value="HTTM_dom"/>
</dbReference>
<dbReference type="Proteomes" id="UP001596043">
    <property type="component" value="Unassembled WGS sequence"/>
</dbReference>
<keyword evidence="2 7" id="KW-0812">Transmembrane</keyword>